<comment type="subcellular location">
    <subcellularLocation>
        <location evidence="1">Cell membrane</location>
        <topology evidence="1">Multi-pass membrane protein</topology>
    </subcellularLocation>
</comment>
<feature type="transmembrane region" description="Helical" evidence="8">
    <location>
        <begin position="168"/>
        <end position="187"/>
    </location>
</feature>
<sequence>MARVIMVKKLSELNFMPLLDSALASIATYLLILIVFFFHFKDKFAMFLSVVLPSAYINYVVSGLPVFNAIWDPSEGVVVSILTLANDILVVPAYLVLSEIYILRKNNEKRVQNGEPKISFSKKQALKIFLHVIKSPILIGDICGFVYAATGLKVPTYLVSLTKMMGDVVLPLSLFSVGIFLAQHSFIACHWLKFIVMLLIRHVISPLLAAVFAYLLHFNNKLARQCTLMTASPTAVACYLITSSSGIGTGAASTMIFWTTVLSVPFIIAWIAFLDKFNIFPE</sequence>
<organism evidence="9 10">
    <name type="scientific">Tritrichomonas musculus</name>
    <dbReference type="NCBI Taxonomy" id="1915356"/>
    <lineage>
        <taxon>Eukaryota</taxon>
        <taxon>Metamonada</taxon>
        <taxon>Parabasalia</taxon>
        <taxon>Tritrichomonadida</taxon>
        <taxon>Tritrichomonadidae</taxon>
        <taxon>Tritrichomonas</taxon>
    </lineage>
</organism>
<feature type="transmembrane region" description="Helical" evidence="8">
    <location>
        <begin position="254"/>
        <end position="273"/>
    </location>
</feature>
<name>A0ABR2KB83_9EUKA</name>
<feature type="transmembrane region" description="Helical" evidence="8">
    <location>
        <begin position="47"/>
        <end position="71"/>
    </location>
</feature>
<reference evidence="9 10" key="1">
    <citation type="submission" date="2024-04" db="EMBL/GenBank/DDBJ databases">
        <title>Tritrichomonas musculus Genome.</title>
        <authorList>
            <person name="Alves-Ferreira E."/>
            <person name="Grigg M."/>
            <person name="Lorenzi H."/>
            <person name="Galac M."/>
        </authorList>
    </citation>
    <scope>NUCLEOTIDE SEQUENCE [LARGE SCALE GENOMIC DNA]</scope>
    <source>
        <strain evidence="9 10">EAF2021</strain>
    </source>
</reference>
<feature type="transmembrane region" description="Helical" evidence="8">
    <location>
        <begin position="222"/>
        <end position="242"/>
    </location>
</feature>
<evidence type="ECO:0000256" key="1">
    <source>
        <dbReference type="ARBA" id="ARBA00004651"/>
    </source>
</evidence>
<keyword evidence="5 8" id="KW-0812">Transmembrane</keyword>
<keyword evidence="7 8" id="KW-0472">Membrane</keyword>
<dbReference type="EMBL" id="JAPFFF010000006">
    <property type="protein sequence ID" value="KAK8888370.1"/>
    <property type="molecule type" value="Genomic_DNA"/>
</dbReference>
<feature type="transmembrane region" description="Helical" evidence="8">
    <location>
        <begin position="22"/>
        <end position="40"/>
    </location>
</feature>
<evidence type="ECO:0000256" key="2">
    <source>
        <dbReference type="ARBA" id="ARBA00010145"/>
    </source>
</evidence>
<gene>
    <name evidence="9" type="ORF">M9Y10_039439</name>
</gene>
<proteinExistence type="inferred from homology"/>
<evidence type="ECO:0000256" key="8">
    <source>
        <dbReference type="SAM" id="Phobius"/>
    </source>
</evidence>
<feature type="transmembrane region" description="Helical" evidence="8">
    <location>
        <begin position="128"/>
        <end position="148"/>
    </location>
</feature>
<comment type="caution">
    <text evidence="9">The sequence shown here is derived from an EMBL/GenBank/DDBJ whole genome shotgun (WGS) entry which is preliminary data.</text>
</comment>
<keyword evidence="10" id="KW-1185">Reference proteome</keyword>
<comment type="similarity">
    <text evidence="2">Belongs to the auxin efflux carrier (TC 2.A.69) family.</text>
</comment>
<evidence type="ECO:0000256" key="7">
    <source>
        <dbReference type="ARBA" id="ARBA00023136"/>
    </source>
</evidence>
<feature type="transmembrane region" description="Helical" evidence="8">
    <location>
        <begin position="77"/>
        <end position="97"/>
    </location>
</feature>
<evidence type="ECO:0000313" key="9">
    <source>
        <dbReference type="EMBL" id="KAK8888370.1"/>
    </source>
</evidence>
<dbReference type="PANTHER" id="PTHR36838:SF3">
    <property type="entry name" value="TRANSPORTER AUXIN EFFLUX CARRIER EC FAMILY"/>
    <property type="match status" value="1"/>
</dbReference>
<dbReference type="PANTHER" id="PTHR36838">
    <property type="entry name" value="AUXIN EFFLUX CARRIER FAMILY PROTEIN"/>
    <property type="match status" value="1"/>
</dbReference>
<keyword evidence="3" id="KW-0813">Transport</keyword>
<keyword evidence="4" id="KW-1003">Cell membrane</keyword>
<evidence type="ECO:0000256" key="3">
    <source>
        <dbReference type="ARBA" id="ARBA00022448"/>
    </source>
</evidence>
<dbReference type="Proteomes" id="UP001470230">
    <property type="component" value="Unassembled WGS sequence"/>
</dbReference>
<evidence type="ECO:0000313" key="10">
    <source>
        <dbReference type="Proteomes" id="UP001470230"/>
    </source>
</evidence>
<feature type="transmembrane region" description="Helical" evidence="8">
    <location>
        <begin position="194"/>
        <end position="216"/>
    </location>
</feature>
<evidence type="ECO:0000256" key="4">
    <source>
        <dbReference type="ARBA" id="ARBA00022475"/>
    </source>
</evidence>
<protein>
    <submittedName>
        <fullName evidence="9">Intracellular auxin transport</fullName>
    </submittedName>
</protein>
<dbReference type="InterPro" id="IPR038770">
    <property type="entry name" value="Na+/solute_symporter_sf"/>
</dbReference>
<evidence type="ECO:0000256" key="5">
    <source>
        <dbReference type="ARBA" id="ARBA00022692"/>
    </source>
</evidence>
<dbReference type="InterPro" id="IPR004776">
    <property type="entry name" value="Mem_transp_PIN-like"/>
</dbReference>
<keyword evidence="6 8" id="KW-1133">Transmembrane helix</keyword>
<dbReference type="Gene3D" id="1.20.1530.20">
    <property type="match status" value="1"/>
</dbReference>
<dbReference type="Pfam" id="PF03547">
    <property type="entry name" value="Mem_trans"/>
    <property type="match status" value="1"/>
</dbReference>
<accession>A0ABR2KB83</accession>
<evidence type="ECO:0000256" key="6">
    <source>
        <dbReference type="ARBA" id="ARBA00022989"/>
    </source>
</evidence>